<dbReference type="Proteomes" id="UP000029120">
    <property type="component" value="Chromosome 5"/>
</dbReference>
<dbReference type="OMA" id="RWLPQIC"/>
<dbReference type="InterPro" id="IPR001810">
    <property type="entry name" value="F-box_dom"/>
</dbReference>
<accession>A0A087GW10</accession>
<name>A0A087GW10_ARAAL</name>
<dbReference type="OrthoDB" id="1748835at2759"/>
<dbReference type="SMART" id="SM00256">
    <property type="entry name" value="FBOX"/>
    <property type="match status" value="1"/>
</dbReference>
<reference evidence="3" key="1">
    <citation type="journal article" date="2015" name="Nat. Plants">
        <title>Genome expansion of Arabis alpina linked with retrotransposition and reduced symmetric DNA methylation.</title>
        <authorList>
            <person name="Willing E.M."/>
            <person name="Rawat V."/>
            <person name="Mandakova T."/>
            <person name="Maumus F."/>
            <person name="James G.V."/>
            <person name="Nordstroem K.J."/>
            <person name="Becker C."/>
            <person name="Warthmann N."/>
            <person name="Chica C."/>
            <person name="Szarzynska B."/>
            <person name="Zytnicki M."/>
            <person name="Albani M.C."/>
            <person name="Kiefer C."/>
            <person name="Bergonzi S."/>
            <person name="Castaings L."/>
            <person name="Mateos J.L."/>
            <person name="Berns M.C."/>
            <person name="Bujdoso N."/>
            <person name="Piofczyk T."/>
            <person name="de Lorenzo L."/>
            <person name="Barrero-Sicilia C."/>
            <person name="Mateos I."/>
            <person name="Piednoel M."/>
            <person name="Hagmann J."/>
            <person name="Chen-Min-Tao R."/>
            <person name="Iglesias-Fernandez R."/>
            <person name="Schuster S.C."/>
            <person name="Alonso-Blanco C."/>
            <person name="Roudier F."/>
            <person name="Carbonero P."/>
            <person name="Paz-Ares J."/>
            <person name="Davis S.J."/>
            <person name="Pecinka A."/>
            <person name="Quesneville H."/>
            <person name="Colot V."/>
            <person name="Lysak M.A."/>
            <person name="Weigel D."/>
            <person name="Coupland G."/>
            <person name="Schneeberger K."/>
        </authorList>
    </citation>
    <scope>NUCLEOTIDE SEQUENCE [LARGE SCALE GENOMIC DNA]</scope>
    <source>
        <strain evidence="3">cv. Pajares</strain>
    </source>
</reference>
<dbReference type="Gene3D" id="1.20.1280.50">
    <property type="match status" value="1"/>
</dbReference>
<keyword evidence="3" id="KW-1185">Reference proteome</keyword>
<dbReference type="Pfam" id="PF00646">
    <property type="entry name" value="F-box"/>
    <property type="match status" value="1"/>
</dbReference>
<dbReference type="AlphaFoldDB" id="A0A087GW10"/>
<gene>
    <name evidence="2" type="ordered locus">AALP_Aa5g097100</name>
</gene>
<proteinExistence type="predicted"/>
<evidence type="ECO:0000259" key="1">
    <source>
        <dbReference type="SMART" id="SM00256"/>
    </source>
</evidence>
<feature type="domain" description="F-box" evidence="1">
    <location>
        <begin position="7"/>
        <end position="47"/>
    </location>
</feature>
<dbReference type="EMBL" id="CM002873">
    <property type="protein sequence ID" value="KFK34062.1"/>
    <property type="molecule type" value="Genomic_DNA"/>
</dbReference>
<dbReference type="SUPFAM" id="SSF81383">
    <property type="entry name" value="F-box domain"/>
    <property type="match status" value="1"/>
</dbReference>
<evidence type="ECO:0000313" key="3">
    <source>
        <dbReference type="Proteomes" id="UP000029120"/>
    </source>
</evidence>
<dbReference type="InterPro" id="IPR036047">
    <property type="entry name" value="F-box-like_dom_sf"/>
</dbReference>
<protein>
    <recommendedName>
        <fullName evidence="1">F-box domain-containing protein</fullName>
    </recommendedName>
</protein>
<dbReference type="Gramene" id="KFK34062">
    <property type="protein sequence ID" value="KFK34062"/>
    <property type="gene ID" value="AALP_AA5G097100"/>
</dbReference>
<sequence>MARISDLTDDLVGEILSRVPLTSLIPVRSTCKLWNALSKKLILGKRAESRNSLHHWRRWLPQIC</sequence>
<organism evidence="2 3">
    <name type="scientific">Arabis alpina</name>
    <name type="common">Alpine rock-cress</name>
    <dbReference type="NCBI Taxonomy" id="50452"/>
    <lineage>
        <taxon>Eukaryota</taxon>
        <taxon>Viridiplantae</taxon>
        <taxon>Streptophyta</taxon>
        <taxon>Embryophyta</taxon>
        <taxon>Tracheophyta</taxon>
        <taxon>Spermatophyta</taxon>
        <taxon>Magnoliopsida</taxon>
        <taxon>eudicotyledons</taxon>
        <taxon>Gunneridae</taxon>
        <taxon>Pentapetalae</taxon>
        <taxon>rosids</taxon>
        <taxon>malvids</taxon>
        <taxon>Brassicales</taxon>
        <taxon>Brassicaceae</taxon>
        <taxon>Arabideae</taxon>
        <taxon>Arabis</taxon>
    </lineage>
</organism>
<evidence type="ECO:0000313" key="2">
    <source>
        <dbReference type="EMBL" id="KFK34062.1"/>
    </source>
</evidence>